<keyword evidence="6" id="KW-0732">Signal</keyword>
<evidence type="ECO:0000256" key="8">
    <source>
        <dbReference type="ARBA" id="ARBA00022989"/>
    </source>
</evidence>
<gene>
    <name evidence="17" type="primary">Prrc2a_1</name>
    <name evidence="17" type="ORF">GTO96_0004365</name>
</gene>
<feature type="region of interest" description="Disordered" evidence="15">
    <location>
        <begin position="444"/>
        <end position="596"/>
    </location>
</feature>
<evidence type="ECO:0000313" key="18">
    <source>
        <dbReference type="Proteomes" id="UP000886611"/>
    </source>
</evidence>
<evidence type="ECO:0000256" key="7">
    <source>
        <dbReference type="ARBA" id="ARBA00022859"/>
    </source>
</evidence>
<reference evidence="17 18" key="1">
    <citation type="journal article" date="2021" name="Cell">
        <title>Tracing the genetic footprints of vertebrate landing in non-teleost ray-finned fishes.</title>
        <authorList>
            <person name="Bi X."/>
            <person name="Wang K."/>
            <person name="Yang L."/>
            <person name="Pan H."/>
            <person name="Jiang H."/>
            <person name="Wei Q."/>
            <person name="Fang M."/>
            <person name="Yu H."/>
            <person name="Zhu C."/>
            <person name="Cai Y."/>
            <person name="He Y."/>
            <person name="Gan X."/>
            <person name="Zeng H."/>
            <person name="Yu D."/>
            <person name="Zhu Y."/>
            <person name="Jiang H."/>
            <person name="Qiu Q."/>
            <person name="Yang H."/>
            <person name="Zhang Y.E."/>
            <person name="Wang W."/>
            <person name="Zhu M."/>
            <person name="He S."/>
            <person name="Zhang G."/>
        </authorList>
    </citation>
    <scope>NUCLEOTIDE SEQUENCE [LARGE SCALE GENOMIC DNA]</scope>
    <source>
        <strain evidence="17">Bchr_013</strain>
    </source>
</reference>
<dbReference type="Gene3D" id="2.60.40.10">
    <property type="entry name" value="Immunoglobulins"/>
    <property type="match status" value="4"/>
</dbReference>
<dbReference type="AlphaFoldDB" id="A0A8X7XNH6"/>
<evidence type="ECO:0000256" key="11">
    <source>
        <dbReference type="ARBA" id="ARBA00023170"/>
    </source>
</evidence>
<keyword evidence="13" id="KW-0393">Immunoglobulin domain</keyword>
<evidence type="ECO:0000256" key="3">
    <source>
        <dbReference type="ARBA" id="ARBA00019135"/>
    </source>
</evidence>
<evidence type="ECO:0000256" key="2">
    <source>
        <dbReference type="ARBA" id="ARBA00006531"/>
    </source>
</evidence>
<dbReference type="PANTHER" id="PTHR47904:SF1">
    <property type="entry name" value="NATURAL CYTOTOXICITY TRIGGERING RECEPTOR 3"/>
    <property type="match status" value="1"/>
</dbReference>
<feature type="compositionally biased region" description="Basic and acidic residues" evidence="15">
    <location>
        <begin position="477"/>
        <end position="488"/>
    </location>
</feature>
<dbReference type="PROSITE" id="PS50835">
    <property type="entry name" value="IG_LIKE"/>
    <property type="match status" value="3"/>
</dbReference>
<evidence type="ECO:0000256" key="13">
    <source>
        <dbReference type="ARBA" id="ARBA00023319"/>
    </source>
</evidence>
<evidence type="ECO:0000256" key="5">
    <source>
        <dbReference type="ARBA" id="ARBA00022692"/>
    </source>
</evidence>
<dbReference type="GO" id="GO:0002429">
    <property type="term" value="P:immune response-activating cell surface receptor signaling pathway"/>
    <property type="evidence" value="ECO:0007669"/>
    <property type="project" value="InterPro"/>
</dbReference>
<keyword evidence="5" id="KW-0812">Transmembrane</keyword>
<dbReference type="InterPro" id="IPR013106">
    <property type="entry name" value="Ig_V-set"/>
</dbReference>
<evidence type="ECO:0000256" key="10">
    <source>
        <dbReference type="ARBA" id="ARBA00023157"/>
    </source>
</evidence>
<evidence type="ECO:0000259" key="16">
    <source>
        <dbReference type="PROSITE" id="PS50835"/>
    </source>
</evidence>
<evidence type="ECO:0000256" key="6">
    <source>
        <dbReference type="ARBA" id="ARBA00022729"/>
    </source>
</evidence>
<feature type="domain" description="Ig-like" evidence="16">
    <location>
        <begin position="112"/>
        <end position="223"/>
    </location>
</feature>
<organism evidence="17 18">
    <name type="scientific">Polypterus senegalus</name>
    <name type="common">Senegal bichir</name>
    <dbReference type="NCBI Taxonomy" id="55291"/>
    <lineage>
        <taxon>Eukaryota</taxon>
        <taxon>Metazoa</taxon>
        <taxon>Chordata</taxon>
        <taxon>Craniata</taxon>
        <taxon>Vertebrata</taxon>
        <taxon>Euteleostomi</taxon>
        <taxon>Actinopterygii</taxon>
        <taxon>Polypteriformes</taxon>
        <taxon>Polypteridae</taxon>
        <taxon>Polypterus</taxon>
    </lineage>
</organism>
<feature type="compositionally biased region" description="Gly residues" evidence="15">
    <location>
        <begin position="520"/>
        <end position="532"/>
    </location>
</feature>
<evidence type="ECO:0000256" key="1">
    <source>
        <dbReference type="ARBA" id="ARBA00004251"/>
    </source>
</evidence>
<keyword evidence="10" id="KW-1015">Disulfide bond</keyword>
<dbReference type="SMART" id="SM00409">
    <property type="entry name" value="IG"/>
    <property type="match status" value="4"/>
</dbReference>
<dbReference type="InterPro" id="IPR013783">
    <property type="entry name" value="Ig-like_fold"/>
</dbReference>
<keyword evidence="4" id="KW-1003">Cell membrane</keyword>
<dbReference type="InterPro" id="IPR036179">
    <property type="entry name" value="Ig-like_dom_sf"/>
</dbReference>
<protein>
    <recommendedName>
        <fullName evidence="3">Natural cytotoxicity triggering receptor 3</fullName>
    </recommendedName>
    <alternativeName>
        <fullName evidence="14">Natural killer cell p30-related protein</fullName>
    </alternativeName>
</protein>
<keyword evidence="9" id="KW-0472">Membrane</keyword>
<name>A0A8X7XNH6_POLSE</name>
<comment type="subcellular location">
    <subcellularLocation>
        <location evidence="1">Cell membrane</location>
        <topology evidence="1">Single-pass type I membrane protein</topology>
    </subcellularLocation>
</comment>
<keyword evidence="12" id="KW-0325">Glycoprotein</keyword>
<dbReference type="Proteomes" id="UP000886611">
    <property type="component" value="Unassembled WGS sequence"/>
</dbReference>
<dbReference type="EMBL" id="JAATIS010000220">
    <property type="protein sequence ID" value="KAG2469052.1"/>
    <property type="molecule type" value="Genomic_DNA"/>
</dbReference>
<evidence type="ECO:0000256" key="4">
    <source>
        <dbReference type="ARBA" id="ARBA00022475"/>
    </source>
</evidence>
<dbReference type="InterPro" id="IPR043226">
    <property type="entry name" value="NCR3"/>
</dbReference>
<feature type="non-terminal residue" evidence="17">
    <location>
        <position position="1"/>
    </location>
</feature>
<keyword evidence="7" id="KW-0391">Immunity</keyword>
<dbReference type="GO" id="GO:0030101">
    <property type="term" value="P:natural killer cell activation"/>
    <property type="evidence" value="ECO:0007669"/>
    <property type="project" value="TreeGrafter"/>
</dbReference>
<feature type="domain" description="Ig-like" evidence="16">
    <location>
        <begin position="227"/>
        <end position="316"/>
    </location>
</feature>
<evidence type="ECO:0000256" key="9">
    <source>
        <dbReference type="ARBA" id="ARBA00023136"/>
    </source>
</evidence>
<dbReference type="SUPFAM" id="SSF48726">
    <property type="entry name" value="Immunoglobulin"/>
    <property type="match status" value="4"/>
</dbReference>
<dbReference type="PANTHER" id="PTHR47904">
    <property type="entry name" value="NATURAL CYTOTOXICITY TRIGGERING RECEPTOR 3"/>
    <property type="match status" value="1"/>
</dbReference>
<dbReference type="InterPro" id="IPR003599">
    <property type="entry name" value="Ig_sub"/>
</dbReference>
<dbReference type="InterPro" id="IPR007110">
    <property type="entry name" value="Ig-like_dom"/>
</dbReference>
<keyword evidence="18" id="KW-1185">Reference proteome</keyword>
<accession>A0A8X7XNH6</accession>
<dbReference type="Pfam" id="PF07686">
    <property type="entry name" value="V-set"/>
    <property type="match status" value="4"/>
</dbReference>
<evidence type="ECO:0000256" key="15">
    <source>
        <dbReference type="SAM" id="MobiDB-lite"/>
    </source>
</evidence>
<evidence type="ECO:0000313" key="17">
    <source>
        <dbReference type="EMBL" id="KAG2469052.1"/>
    </source>
</evidence>
<keyword evidence="11" id="KW-0675">Receptor</keyword>
<dbReference type="GO" id="GO:0045954">
    <property type="term" value="P:positive regulation of natural killer cell mediated cytotoxicity"/>
    <property type="evidence" value="ECO:0007669"/>
    <property type="project" value="InterPro"/>
</dbReference>
<sequence>MRVQQDPVVNVTEGETAHLRCHFNITGDSRIGSFRWYKGALGGKDVTNDSHPTGIIKVDPDAFSRNNYASIYILETLVQYQDIYYCEVDVFGEKGTGNGTQLIVRRLIKKRPGILAKLHVSQDRDVRADDGDDAILRCYFICQQPVTLGSFKWYKDRVGGREVSEKSYPNRLSRTGTQTFLNKKDASITIRRVSFQDAGVYFCEVDLAGVGKANGSGTELKINKGSEQLQVHQNPEVTFNLGENAHLPCCFTTRNVALIGSYKWYKDHVGGTEVSNGTHGKAILKTNIETFIKDKNASITILQPSQNDSGYYYCEVDLLGIGRANGSGTLLRVNEVVYNEVKVEQDPVITVTKGDKAHLRCRFSTTGNSKVGTFTWYRNAPAPKGKEVNNETHPTGIIKVEKSFRDNDASIYILETLMQYAGTYYCEVDLVVKKATGNGTQLVVKMPENKPNSGGKGLNQPSPFSREEFPTLQAAGDQDKAGKERDITDQSYGPGPSLRPPNVTSWREGGGRALTSITPGEGGEGCVPGSGGEVESVPQNLGGPPVPPATVTSQRAPEQHPSRNPPATATAGLALQSQGVPPQFPPYRGIMPPFVS</sequence>
<keyword evidence="8" id="KW-1133">Transmembrane helix</keyword>
<comment type="similarity">
    <text evidence="2">Belongs to the natural cytotoxicity receptor (NCR) family.</text>
</comment>
<evidence type="ECO:0000256" key="14">
    <source>
        <dbReference type="ARBA" id="ARBA00032296"/>
    </source>
</evidence>
<comment type="caution">
    <text evidence="17">The sequence shown here is derived from an EMBL/GenBank/DDBJ whole genome shotgun (WGS) entry which is preliminary data.</text>
</comment>
<dbReference type="GO" id="GO:0005886">
    <property type="term" value="C:plasma membrane"/>
    <property type="evidence" value="ECO:0007669"/>
    <property type="project" value="UniProtKB-SubCell"/>
</dbReference>
<feature type="domain" description="Ig-like" evidence="16">
    <location>
        <begin position="339"/>
        <end position="436"/>
    </location>
</feature>
<feature type="non-terminal residue" evidence="17">
    <location>
        <position position="596"/>
    </location>
</feature>
<dbReference type="SMART" id="SM00406">
    <property type="entry name" value="IGv"/>
    <property type="match status" value="3"/>
</dbReference>
<evidence type="ECO:0000256" key="12">
    <source>
        <dbReference type="ARBA" id="ARBA00023180"/>
    </source>
</evidence>
<proteinExistence type="inferred from homology"/>